<keyword evidence="5" id="KW-1003">Cell membrane</keyword>
<comment type="catalytic activity">
    <reaction evidence="5">
        <text>a quinone + NADH + 5 H(+)(in) = a quinol + NAD(+) + 4 H(+)(out)</text>
        <dbReference type="Rhea" id="RHEA:57888"/>
        <dbReference type="ChEBI" id="CHEBI:15378"/>
        <dbReference type="ChEBI" id="CHEBI:24646"/>
        <dbReference type="ChEBI" id="CHEBI:57540"/>
        <dbReference type="ChEBI" id="CHEBI:57945"/>
        <dbReference type="ChEBI" id="CHEBI:132124"/>
    </reaction>
</comment>
<proteinExistence type="inferred from homology"/>
<feature type="transmembrane region" description="Helical" evidence="5">
    <location>
        <begin position="38"/>
        <end position="57"/>
    </location>
</feature>
<dbReference type="NCBIfam" id="TIGR01770">
    <property type="entry name" value="NDH_I_N"/>
    <property type="match status" value="1"/>
</dbReference>
<dbReference type="PANTHER" id="PTHR22773">
    <property type="entry name" value="NADH DEHYDROGENASE"/>
    <property type="match status" value="1"/>
</dbReference>
<comment type="similarity">
    <text evidence="5">Belongs to the complex I subunit 2 family.</text>
</comment>
<keyword evidence="4 5" id="KW-0472">Membrane</keyword>
<accession>A0A940IFP4</accession>
<feature type="transmembrane region" description="Helical" evidence="5">
    <location>
        <begin position="324"/>
        <end position="345"/>
    </location>
</feature>
<feature type="transmembrane region" description="Helical" evidence="5">
    <location>
        <begin position="373"/>
        <end position="399"/>
    </location>
</feature>
<evidence type="ECO:0000256" key="6">
    <source>
        <dbReference type="RuleBase" id="RU000320"/>
    </source>
</evidence>
<comment type="subcellular location">
    <subcellularLocation>
        <location evidence="5">Cell membrane</location>
        <topology evidence="5">Multi-pass membrane protein</topology>
    </subcellularLocation>
    <subcellularLocation>
        <location evidence="1">Endomembrane system</location>
        <topology evidence="1">Multi-pass membrane protein</topology>
    </subcellularLocation>
    <subcellularLocation>
        <location evidence="6">Membrane</location>
        <topology evidence="6">Multi-pass membrane protein</topology>
    </subcellularLocation>
</comment>
<feature type="transmembrane region" description="Helical" evidence="5">
    <location>
        <begin position="202"/>
        <end position="226"/>
    </location>
</feature>
<comment type="subunit">
    <text evidence="5">NDH-1 is composed of 14 different subunits. Subunits NuoA, H, J, K, L, M, N constitute the membrane sector of the complex.</text>
</comment>
<sequence length="478" mass="52390">MDYSGIFTYMYTETALAGVIVATLLYDLIAGSRGRRFFHAFVCILMLAFIAGTVWPYSRSEAGIFGGMYVYNPVYGIVKSILAIGTPTVFLQADTWLRREDTAFKRGEFYVLTLSTLLGMDFMISSGHFLMFFIGLELASVPMACLVAFDKYKGNSAEAGAKFILSALFSSGLMLYGISFLYGTAGTLYFDDMGFMLEGNALQVMAMVFFFAGLAFKLSLVPFHLWTADTYQGAPTAVTSYLSVVSKGAAAFTLMVILMKVFAPMIQYWQLMLYIVIVLSITVANIFAIRQKNLKRFLAFSSISQAGYIMLAVISGTPYGMTSLIFYVLVYMAANLAAFGVISAVEQHSGGKIDMDDWNGLYKTNPKLAVTMMLALFSLAGIPPFAGFFSKFFIFASAFEEGFHVLVLIALLNTVISLYYYLLVVKAMFINRNDTPIAAFRTDASTRTGLVLCLAGILALGIVSSVFDGINAFSFGCL</sequence>
<dbReference type="EMBL" id="JADIMJ010000004">
    <property type="protein sequence ID" value="MBO8453114.1"/>
    <property type="molecule type" value="Genomic_DNA"/>
</dbReference>
<dbReference type="EC" id="7.1.1.-" evidence="5"/>
<feature type="transmembrane region" description="Helical" evidence="5">
    <location>
        <begin position="238"/>
        <end position="262"/>
    </location>
</feature>
<evidence type="ECO:0000256" key="5">
    <source>
        <dbReference type="HAMAP-Rule" id="MF_00445"/>
    </source>
</evidence>
<dbReference type="InterPro" id="IPR010096">
    <property type="entry name" value="NADH-Q_OxRdtase_suN/2"/>
</dbReference>
<keyword evidence="5" id="KW-0813">Transport</keyword>
<dbReference type="Proteomes" id="UP000771749">
    <property type="component" value="Unassembled WGS sequence"/>
</dbReference>
<evidence type="ECO:0000256" key="4">
    <source>
        <dbReference type="ARBA" id="ARBA00023136"/>
    </source>
</evidence>
<evidence type="ECO:0000313" key="9">
    <source>
        <dbReference type="Proteomes" id="UP000771749"/>
    </source>
</evidence>
<protein>
    <recommendedName>
        <fullName evidence="5">NADH-quinone oxidoreductase subunit N</fullName>
        <ecNumber evidence="5">7.1.1.-</ecNumber>
    </recommendedName>
    <alternativeName>
        <fullName evidence="5">NADH dehydrogenase I subunit N</fullName>
    </alternativeName>
    <alternativeName>
        <fullName evidence="5">NDH-1 subunit N</fullName>
    </alternativeName>
</protein>
<feature type="domain" description="NADH:quinone oxidoreductase/Mrp antiporter transmembrane" evidence="7">
    <location>
        <begin position="126"/>
        <end position="417"/>
    </location>
</feature>
<organism evidence="8 9">
    <name type="scientific">Candidatus Cryptobacteroides gallistercoris</name>
    <dbReference type="NCBI Taxonomy" id="2840765"/>
    <lineage>
        <taxon>Bacteria</taxon>
        <taxon>Pseudomonadati</taxon>
        <taxon>Bacteroidota</taxon>
        <taxon>Bacteroidia</taxon>
        <taxon>Bacteroidales</taxon>
        <taxon>Candidatus Cryptobacteroides</taxon>
    </lineage>
</organism>
<dbReference type="GO" id="GO:0008137">
    <property type="term" value="F:NADH dehydrogenase (ubiquinone) activity"/>
    <property type="evidence" value="ECO:0007669"/>
    <property type="project" value="InterPro"/>
</dbReference>
<evidence type="ECO:0000256" key="3">
    <source>
        <dbReference type="ARBA" id="ARBA00022989"/>
    </source>
</evidence>
<evidence type="ECO:0000256" key="2">
    <source>
        <dbReference type="ARBA" id="ARBA00022692"/>
    </source>
</evidence>
<feature type="transmembrane region" description="Helical" evidence="5">
    <location>
        <begin position="268"/>
        <end position="288"/>
    </location>
</feature>
<feature type="transmembrane region" description="Helical" evidence="5">
    <location>
        <begin position="450"/>
        <end position="473"/>
    </location>
</feature>
<keyword evidence="2 5" id="KW-0812">Transmembrane</keyword>
<dbReference type="GO" id="GO:0012505">
    <property type="term" value="C:endomembrane system"/>
    <property type="evidence" value="ECO:0007669"/>
    <property type="project" value="UniProtKB-SubCell"/>
</dbReference>
<feature type="transmembrane region" description="Helical" evidence="5">
    <location>
        <begin position="6"/>
        <end position="26"/>
    </location>
</feature>
<dbReference type="GO" id="GO:0042773">
    <property type="term" value="P:ATP synthesis coupled electron transport"/>
    <property type="evidence" value="ECO:0007669"/>
    <property type="project" value="InterPro"/>
</dbReference>
<feature type="transmembrane region" description="Helical" evidence="5">
    <location>
        <begin position="109"/>
        <end position="124"/>
    </location>
</feature>
<gene>
    <name evidence="5" type="primary">nuoN</name>
    <name evidence="8" type="ORF">IAC07_00130</name>
</gene>
<dbReference type="HAMAP" id="MF_00445">
    <property type="entry name" value="NDH1_NuoN_1"/>
    <property type="match status" value="1"/>
</dbReference>
<evidence type="ECO:0000259" key="7">
    <source>
        <dbReference type="Pfam" id="PF00361"/>
    </source>
</evidence>
<keyword evidence="3 5" id="KW-1133">Transmembrane helix</keyword>
<dbReference type="InterPro" id="IPR001750">
    <property type="entry name" value="ND/Mrp_TM"/>
</dbReference>
<dbReference type="Pfam" id="PF00361">
    <property type="entry name" value="Proton_antipo_M"/>
    <property type="match status" value="1"/>
</dbReference>
<name>A0A940IFP4_9BACT</name>
<feature type="transmembrane region" description="Helical" evidence="5">
    <location>
        <begin position="161"/>
        <end position="182"/>
    </location>
</feature>
<reference evidence="8" key="1">
    <citation type="submission" date="2020-10" db="EMBL/GenBank/DDBJ databases">
        <authorList>
            <person name="Gilroy R."/>
        </authorList>
    </citation>
    <scope>NUCLEOTIDE SEQUENCE</scope>
    <source>
        <strain evidence="8">F1-3629</strain>
    </source>
</reference>
<comment type="function">
    <text evidence="5">NDH-1 shuttles electrons from NADH, via FMN and iron-sulfur (Fe-S) centers, to quinones in the respiratory chain. The immediate electron acceptor for the enzyme in this species is believed to be a menaquinone. Couples the redox reaction to proton translocation (for every two electrons transferred, four hydrogen ions are translocated across the cytoplasmic membrane), and thus conserves the redox energy in a proton gradient.</text>
</comment>
<reference evidence="8" key="2">
    <citation type="journal article" date="2021" name="PeerJ">
        <title>Extensive microbial diversity within the chicken gut microbiome revealed by metagenomics and culture.</title>
        <authorList>
            <person name="Gilroy R."/>
            <person name="Ravi A."/>
            <person name="Getino M."/>
            <person name="Pursley I."/>
            <person name="Horton D.L."/>
            <person name="Alikhan N.F."/>
            <person name="Baker D."/>
            <person name="Gharbi K."/>
            <person name="Hall N."/>
            <person name="Watson M."/>
            <person name="Adriaenssens E.M."/>
            <person name="Foster-Nyarko E."/>
            <person name="Jarju S."/>
            <person name="Secka A."/>
            <person name="Antonio M."/>
            <person name="Oren A."/>
            <person name="Chaudhuri R.R."/>
            <person name="La Ragione R."/>
            <person name="Hildebrand F."/>
            <person name="Pallen M.J."/>
        </authorList>
    </citation>
    <scope>NUCLEOTIDE SEQUENCE</scope>
    <source>
        <strain evidence="8">F1-3629</strain>
    </source>
</reference>
<dbReference type="GO" id="GO:0005886">
    <property type="term" value="C:plasma membrane"/>
    <property type="evidence" value="ECO:0007669"/>
    <property type="project" value="UniProtKB-SubCell"/>
</dbReference>
<feature type="transmembrane region" description="Helical" evidence="5">
    <location>
        <begin position="297"/>
        <end position="318"/>
    </location>
</feature>
<keyword evidence="5" id="KW-1278">Translocase</keyword>
<comment type="caution">
    <text evidence="8">The sequence shown here is derived from an EMBL/GenBank/DDBJ whole genome shotgun (WGS) entry which is preliminary data.</text>
</comment>
<feature type="transmembrane region" description="Helical" evidence="5">
    <location>
        <begin position="77"/>
        <end position="97"/>
    </location>
</feature>
<keyword evidence="5" id="KW-0874">Quinone</keyword>
<evidence type="ECO:0000256" key="1">
    <source>
        <dbReference type="ARBA" id="ARBA00004127"/>
    </source>
</evidence>
<dbReference type="GO" id="GO:0048038">
    <property type="term" value="F:quinone binding"/>
    <property type="evidence" value="ECO:0007669"/>
    <property type="project" value="UniProtKB-KW"/>
</dbReference>
<feature type="transmembrane region" description="Helical" evidence="5">
    <location>
        <begin position="130"/>
        <end position="149"/>
    </location>
</feature>
<evidence type="ECO:0000313" key="8">
    <source>
        <dbReference type="EMBL" id="MBO8453114.1"/>
    </source>
</evidence>
<feature type="transmembrane region" description="Helical" evidence="5">
    <location>
        <begin position="405"/>
        <end position="429"/>
    </location>
</feature>
<dbReference type="GO" id="GO:0050136">
    <property type="term" value="F:NADH dehydrogenase (quinone) (non-electrogenic) activity"/>
    <property type="evidence" value="ECO:0007669"/>
    <property type="project" value="UniProtKB-UniRule"/>
</dbReference>
<dbReference type="AlphaFoldDB" id="A0A940IFP4"/>
<keyword evidence="5" id="KW-0520">NAD</keyword>